<organism evidence="4 5">
    <name type="scientific">Kiloniella laminariae</name>
    <dbReference type="NCBI Taxonomy" id="454162"/>
    <lineage>
        <taxon>Bacteria</taxon>
        <taxon>Pseudomonadati</taxon>
        <taxon>Pseudomonadota</taxon>
        <taxon>Alphaproteobacteria</taxon>
        <taxon>Rhodospirillales</taxon>
        <taxon>Kiloniellaceae</taxon>
        <taxon>Kiloniella</taxon>
    </lineage>
</organism>
<reference evidence="4" key="1">
    <citation type="submission" date="2022-12" db="EMBL/GenBank/DDBJ databases">
        <title>Bacterial isolates from different developmental stages of Nematostella vectensis.</title>
        <authorList>
            <person name="Fraune S."/>
        </authorList>
    </citation>
    <scope>NUCLEOTIDE SEQUENCE</scope>
    <source>
        <strain evidence="4">G21630-S1</strain>
    </source>
</reference>
<dbReference type="PANTHER" id="PTHR30035">
    <property type="entry name" value="LIPOPROTEIN VACJ-RELATED"/>
    <property type="match status" value="1"/>
</dbReference>
<comment type="caution">
    <text evidence="4">The sequence shown here is derived from an EMBL/GenBank/DDBJ whole genome shotgun (WGS) entry which is preliminary data.</text>
</comment>
<evidence type="ECO:0000256" key="1">
    <source>
        <dbReference type="ARBA" id="ARBA00010634"/>
    </source>
</evidence>
<dbReference type="Pfam" id="PF04333">
    <property type="entry name" value="MlaA"/>
    <property type="match status" value="1"/>
</dbReference>
<gene>
    <name evidence="4" type="ORF">O4H49_00680</name>
</gene>
<dbReference type="RefSeq" id="WP_269421480.1">
    <property type="nucleotide sequence ID" value="NZ_JAPWGY010000001.1"/>
</dbReference>
<dbReference type="EMBL" id="JAPWGY010000001">
    <property type="protein sequence ID" value="MCZ4279269.1"/>
    <property type="molecule type" value="Genomic_DNA"/>
</dbReference>
<evidence type="ECO:0000313" key="4">
    <source>
        <dbReference type="EMBL" id="MCZ4279269.1"/>
    </source>
</evidence>
<dbReference type="InterPro" id="IPR007428">
    <property type="entry name" value="MlaA"/>
</dbReference>
<keyword evidence="4" id="KW-0449">Lipoprotein</keyword>
<feature type="compositionally biased region" description="Polar residues" evidence="3">
    <location>
        <begin position="47"/>
        <end position="59"/>
    </location>
</feature>
<evidence type="ECO:0000256" key="2">
    <source>
        <dbReference type="ARBA" id="ARBA00022729"/>
    </source>
</evidence>
<accession>A0ABT4LDU4</accession>
<name>A0ABT4LDU4_9PROT</name>
<protein>
    <submittedName>
        <fullName evidence="4">VacJ family lipoprotein</fullName>
    </submittedName>
</protein>
<feature type="compositionally biased region" description="Acidic residues" evidence="3">
    <location>
        <begin position="285"/>
        <end position="296"/>
    </location>
</feature>
<keyword evidence="5" id="KW-1185">Reference proteome</keyword>
<feature type="region of interest" description="Disordered" evidence="3">
    <location>
        <begin position="47"/>
        <end position="74"/>
    </location>
</feature>
<feature type="region of interest" description="Disordered" evidence="3">
    <location>
        <begin position="267"/>
        <end position="296"/>
    </location>
</feature>
<evidence type="ECO:0000256" key="3">
    <source>
        <dbReference type="SAM" id="MobiDB-lite"/>
    </source>
</evidence>
<keyword evidence="2" id="KW-0732">Signal</keyword>
<sequence>MNNNKDRRNVVGLGILSEINSRLINRVTALAAVAVLVAGCASQPNSALQDDASSNQDDQWAQADASPTVEAGDNDPIESVNRFIFGFNKVADTLIFKPVAQGYRFVVPEPVRDVVRNFIRNTYTPVILANDLLQGDIAKAENTFARFLINTTLGAGGLADVADVVGHSYVKEDFGQTLGTWGVSEGPYLVLPILGPSNVRDGVGMIADTLMDPLTYIARTEVLIGRRVADGIDTRSRNIETVEELERDSIDFYARVRSLYHQKRENEINDGEYEPTQAPGLTEIFPEDDQVSDLAN</sequence>
<dbReference type="PRINTS" id="PR01805">
    <property type="entry name" value="VACJLIPOPROT"/>
</dbReference>
<dbReference type="PANTHER" id="PTHR30035:SF3">
    <property type="entry name" value="INTERMEMBRANE PHOSPHOLIPID TRANSPORT SYSTEM LIPOPROTEIN MLAA"/>
    <property type="match status" value="1"/>
</dbReference>
<proteinExistence type="inferred from homology"/>
<comment type="similarity">
    <text evidence="1">Belongs to the MlaA family.</text>
</comment>
<dbReference type="Proteomes" id="UP001069802">
    <property type="component" value="Unassembled WGS sequence"/>
</dbReference>
<evidence type="ECO:0000313" key="5">
    <source>
        <dbReference type="Proteomes" id="UP001069802"/>
    </source>
</evidence>